<evidence type="ECO:0000313" key="4">
    <source>
        <dbReference type="Proteomes" id="UP000250234"/>
    </source>
</evidence>
<dbReference type="EMBL" id="UAWG01000024">
    <property type="protein sequence ID" value="SQB61704.1"/>
    <property type="molecule type" value="Genomic_DNA"/>
</dbReference>
<dbReference type="AlphaFoldDB" id="A0A2X3C246"/>
<dbReference type="EMBL" id="UAWO01000002">
    <property type="protein sequence ID" value="SQC08187.1"/>
    <property type="molecule type" value="Genomic_DNA"/>
</dbReference>
<gene>
    <name evidence="1" type="ORF">NCTC10719_03390</name>
    <name evidence="2" type="ORF">NCTC8081_02107</name>
</gene>
<dbReference type="Proteomes" id="UP000250234">
    <property type="component" value="Unassembled WGS sequence"/>
</dbReference>
<name>A0A2X3C246_CLOPF</name>
<sequence>MSVVKMSNEAYTEFKSFLQENGVEKFDIRINLAGVG</sequence>
<evidence type="ECO:0000313" key="3">
    <source>
        <dbReference type="Proteomes" id="UP000249986"/>
    </source>
</evidence>
<evidence type="ECO:0000313" key="1">
    <source>
        <dbReference type="EMBL" id="SQB61704.1"/>
    </source>
</evidence>
<organism evidence="2 4">
    <name type="scientific">Clostridium perfringens</name>
    <dbReference type="NCBI Taxonomy" id="1502"/>
    <lineage>
        <taxon>Bacteria</taxon>
        <taxon>Bacillati</taxon>
        <taxon>Bacillota</taxon>
        <taxon>Clostridia</taxon>
        <taxon>Eubacteriales</taxon>
        <taxon>Clostridiaceae</taxon>
        <taxon>Clostridium</taxon>
    </lineage>
</organism>
<accession>A0A2X3C246</accession>
<proteinExistence type="predicted"/>
<evidence type="ECO:0000313" key="2">
    <source>
        <dbReference type="EMBL" id="SQC08187.1"/>
    </source>
</evidence>
<reference evidence="3 4" key="1">
    <citation type="submission" date="2018-06" db="EMBL/GenBank/DDBJ databases">
        <authorList>
            <consortium name="Pathogen Informatics"/>
            <person name="Doyle S."/>
        </authorList>
    </citation>
    <scope>NUCLEOTIDE SEQUENCE [LARGE SCALE GENOMIC DNA]</scope>
    <source>
        <strain evidence="1 3">NCTC10719</strain>
        <strain evidence="2 4">NCTC8081</strain>
    </source>
</reference>
<dbReference type="Proteomes" id="UP000249986">
    <property type="component" value="Unassembled WGS sequence"/>
</dbReference>
<protein>
    <submittedName>
        <fullName evidence="2">HesB-like (Seleno)protein</fullName>
    </submittedName>
</protein>